<sequence length="165" mass="17505">MNGLKKPRRPRWPANRLAHESTVHKVTPFATEETAALSNEAHLAWHHLINGTGTKAHFDTLATSLNASLILSEPIGQAAIDVAVRAQQAMVSMQARFHRVGRFGADAQALADVPPGLDLYDQLLSFANPLQLVQAVCKSWKRIAAGDVLAPAYPAAAAVTAGAGA</sequence>
<evidence type="ECO:0000313" key="2">
    <source>
        <dbReference type="Proteomes" id="UP000000644"/>
    </source>
</evidence>
<gene>
    <name evidence="1" type="ordered locus">Pnap_3326</name>
</gene>
<dbReference type="STRING" id="365044.Pnap_3326"/>
<accession>A1VSJ5</accession>
<reference evidence="2" key="1">
    <citation type="journal article" date="2009" name="Environ. Microbiol.">
        <title>The genome of Polaromonas naphthalenivorans strain CJ2, isolated from coal tar-contaminated sediment, reveals physiological and metabolic versatility and evolution through extensive horizontal gene transfer.</title>
        <authorList>
            <person name="Yagi J.M."/>
            <person name="Sims D."/>
            <person name="Brettin T."/>
            <person name="Bruce D."/>
            <person name="Madsen E.L."/>
        </authorList>
    </citation>
    <scope>NUCLEOTIDE SEQUENCE [LARGE SCALE GENOMIC DNA]</scope>
    <source>
        <strain evidence="2">CJ2</strain>
    </source>
</reference>
<dbReference type="AlphaFoldDB" id="A1VSJ5"/>
<dbReference type="KEGG" id="pna:Pnap_3326"/>
<dbReference type="HOGENOM" id="CLU_1609311_0_0_4"/>
<organism evidence="1 2">
    <name type="scientific">Polaromonas naphthalenivorans (strain CJ2)</name>
    <dbReference type="NCBI Taxonomy" id="365044"/>
    <lineage>
        <taxon>Bacteria</taxon>
        <taxon>Pseudomonadati</taxon>
        <taxon>Pseudomonadota</taxon>
        <taxon>Betaproteobacteria</taxon>
        <taxon>Burkholderiales</taxon>
        <taxon>Comamonadaceae</taxon>
        <taxon>Polaromonas</taxon>
    </lineage>
</organism>
<keyword evidence="2" id="KW-1185">Reference proteome</keyword>
<proteinExistence type="predicted"/>
<dbReference type="EMBL" id="CP000529">
    <property type="protein sequence ID" value="ABM38623.1"/>
    <property type="molecule type" value="Genomic_DNA"/>
</dbReference>
<protein>
    <submittedName>
        <fullName evidence="1">Uncharacterized protein</fullName>
    </submittedName>
</protein>
<dbReference type="OrthoDB" id="8908648at2"/>
<dbReference type="RefSeq" id="WP_011802694.1">
    <property type="nucleotide sequence ID" value="NC_008781.1"/>
</dbReference>
<name>A1VSJ5_POLNA</name>
<dbReference type="Proteomes" id="UP000000644">
    <property type="component" value="Chromosome"/>
</dbReference>
<evidence type="ECO:0000313" key="1">
    <source>
        <dbReference type="EMBL" id="ABM38623.1"/>
    </source>
</evidence>